<gene>
    <name evidence="1" type="ORF">SBD_1351</name>
</gene>
<proteinExistence type="predicted"/>
<reference evidence="2" key="1">
    <citation type="journal article" date="2013" name="Genome Announc.">
        <title>Draft Genome Sequence of Streptomyces bottropensis ATCC 25435, a Bottromycin-Producing Actinomycete.</title>
        <authorList>
            <person name="Zhang H."/>
            <person name="Zhou W."/>
            <person name="Zhuang Y."/>
            <person name="Liang X."/>
            <person name="Liu T."/>
        </authorList>
    </citation>
    <scope>NUCLEOTIDE SEQUENCE [LARGE SCALE GENOMIC DNA]</scope>
    <source>
        <strain evidence="2">ATCC 25435</strain>
    </source>
</reference>
<dbReference type="Proteomes" id="UP000030760">
    <property type="component" value="Unassembled WGS sequence"/>
</dbReference>
<evidence type="ECO:0000313" key="1">
    <source>
        <dbReference type="EMBL" id="EMF57189.1"/>
    </source>
</evidence>
<accession>M3FY85</accession>
<organism evidence="1 2">
    <name type="scientific">Streptomyces bottropensis ATCC 25435</name>
    <dbReference type="NCBI Taxonomy" id="1054862"/>
    <lineage>
        <taxon>Bacteria</taxon>
        <taxon>Bacillati</taxon>
        <taxon>Actinomycetota</taxon>
        <taxon>Actinomycetes</taxon>
        <taxon>Kitasatosporales</taxon>
        <taxon>Streptomycetaceae</taxon>
        <taxon>Streptomyces</taxon>
    </lineage>
</organism>
<protein>
    <submittedName>
        <fullName evidence="1">Uncharacterized protein</fullName>
    </submittedName>
</protein>
<sequence length="55" mass="5617">MRDRGLDATESAVTLQSGKGESVLKVLQFGGRDEDGSRNAAISQSDVLVLGGPAG</sequence>
<evidence type="ECO:0000313" key="2">
    <source>
        <dbReference type="Proteomes" id="UP000030760"/>
    </source>
</evidence>
<dbReference type="AlphaFoldDB" id="M3FY85"/>
<dbReference type="EMBL" id="KB405057">
    <property type="protein sequence ID" value="EMF57189.1"/>
    <property type="molecule type" value="Genomic_DNA"/>
</dbReference>
<name>M3FY85_9ACTN</name>